<feature type="chain" id="PRO_5006916782" description="Secreted protein" evidence="1">
    <location>
        <begin position="22"/>
        <end position="175"/>
    </location>
</feature>
<dbReference type="PATRIC" id="fig|458.5.peg.1923"/>
<keyword evidence="1" id="KW-0732">Signal</keyword>
<dbReference type="OrthoDB" id="5648087at2"/>
<dbReference type="RefSeq" id="WP_082651481.1">
    <property type="nucleotide sequence ID" value="NZ_CAAAIN010000002.1"/>
</dbReference>
<sequence>MSIKKFSIVILGTICTNLVFADLPPEVIGSCKQHKPVNSSVTFINIDPPEGLGDDEPKCLNHAESTENSLNYGSIICNDENYLILKGSRINLKTAQNHSVNPSISPGADIAPVATWSKITFDNNDYLCISMPLSPSGTGASVEQYYIVENAYNNSTPIIHYYFFNQEIMPTTSTN</sequence>
<protein>
    <recommendedName>
        <fullName evidence="4">Secreted protein</fullName>
    </recommendedName>
</protein>
<evidence type="ECO:0008006" key="4">
    <source>
        <dbReference type="Google" id="ProtNLM"/>
    </source>
</evidence>
<gene>
    <name evidence="2" type="ORF">Lrub_1846</name>
</gene>
<proteinExistence type="predicted"/>
<name>A0A0W0XQP2_9GAMM</name>
<accession>A0A0W0XQP2</accession>
<reference evidence="2 3" key="1">
    <citation type="submission" date="2015-11" db="EMBL/GenBank/DDBJ databases">
        <title>Genomic analysis of 38 Legionella species identifies large and diverse effector repertoires.</title>
        <authorList>
            <person name="Burstein D."/>
            <person name="Amaro F."/>
            <person name="Zusman T."/>
            <person name="Lifshitz Z."/>
            <person name="Cohen O."/>
            <person name="Gilbert J.A."/>
            <person name="Pupko T."/>
            <person name="Shuman H.A."/>
            <person name="Segal G."/>
        </authorList>
    </citation>
    <scope>NUCLEOTIDE SEQUENCE [LARGE SCALE GENOMIC DNA]</scope>
    <source>
        <strain evidence="2 3">WA-270A-C2</strain>
    </source>
</reference>
<evidence type="ECO:0000256" key="1">
    <source>
        <dbReference type="SAM" id="SignalP"/>
    </source>
</evidence>
<dbReference type="EMBL" id="LNYT01000020">
    <property type="protein sequence ID" value="KTD46924.1"/>
    <property type="molecule type" value="Genomic_DNA"/>
</dbReference>
<comment type="caution">
    <text evidence="2">The sequence shown here is derived from an EMBL/GenBank/DDBJ whole genome shotgun (WGS) entry which is preliminary data.</text>
</comment>
<organism evidence="2 3">
    <name type="scientific">Legionella rubrilucens</name>
    <dbReference type="NCBI Taxonomy" id="458"/>
    <lineage>
        <taxon>Bacteria</taxon>
        <taxon>Pseudomonadati</taxon>
        <taxon>Pseudomonadota</taxon>
        <taxon>Gammaproteobacteria</taxon>
        <taxon>Legionellales</taxon>
        <taxon>Legionellaceae</taxon>
        <taxon>Legionella</taxon>
    </lineage>
</organism>
<evidence type="ECO:0000313" key="2">
    <source>
        <dbReference type="EMBL" id="KTD46924.1"/>
    </source>
</evidence>
<dbReference type="Proteomes" id="UP000054608">
    <property type="component" value="Unassembled WGS sequence"/>
</dbReference>
<feature type="signal peptide" evidence="1">
    <location>
        <begin position="1"/>
        <end position="21"/>
    </location>
</feature>
<dbReference type="AlphaFoldDB" id="A0A0W0XQP2"/>
<evidence type="ECO:0000313" key="3">
    <source>
        <dbReference type="Proteomes" id="UP000054608"/>
    </source>
</evidence>
<keyword evidence="3" id="KW-1185">Reference proteome</keyword>